<gene>
    <name evidence="1" type="ORF">HOLleu_06885</name>
</gene>
<proteinExistence type="predicted"/>
<name>A0A9Q1HIC7_HOLLE</name>
<reference evidence="1" key="1">
    <citation type="submission" date="2021-10" db="EMBL/GenBank/DDBJ databases">
        <title>Tropical sea cucumber genome reveals ecological adaptation and Cuvierian tubules defense mechanism.</title>
        <authorList>
            <person name="Chen T."/>
        </authorList>
    </citation>
    <scope>NUCLEOTIDE SEQUENCE</scope>
    <source>
        <strain evidence="1">Nanhai2018</strain>
        <tissue evidence="1">Muscle</tissue>
    </source>
</reference>
<evidence type="ECO:0000313" key="2">
    <source>
        <dbReference type="Proteomes" id="UP001152320"/>
    </source>
</evidence>
<dbReference type="Proteomes" id="UP001152320">
    <property type="component" value="Chromosome 2"/>
</dbReference>
<comment type="caution">
    <text evidence="1">The sequence shown here is derived from an EMBL/GenBank/DDBJ whole genome shotgun (WGS) entry which is preliminary data.</text>
</comment>
<sequence length="879" mass="99467">MWLKHGLCILEKSKLDKGDIVAWPAFHASLQDNSPDKKRALTQLLPLFYEKAATAAMIKHGMDVILQATQFLNPGQIPVIAMDAPLFALGKFVQWQWPNTHGENSYTLMFGGLHIEMAIWNTLGDYLGESGWTTALTNAGIASSGTANSFLKVSHLTRTRHAHQVSALALAKLQQVAFMQNESPHNHQNYARWMPIHIRDMESLPPSIRKEFEEHGNWVVNKTNNRFSAMPIDQAHEQNNEFVKGSGGAIGLTENPSAFRKWMVSGPEQARLLEEFEREYICPTEEQNLHHEEGLQAQETFTEQVLSLVQTISDMGNPFLDNIPELLALDTRNIMNESVVNTVRTIKTLGEDQYNDYYKTVVKTRTRSIHDPIKKNSLALFRCPSPKTQSKKTGKIAMLKNDVALFSRLYIVMQHREGDMNQFFQHENHPFPPSLSDNGKLRFVKKSDLLTKLEQTDQNDPPSSFDVKVLDGAAVVHLLSTNNVSTFDEYADKVFVPYIKAQLDNSKRVDVVWDTYINTSIKESTREKRGKGARRKVEGKNAIPGNWKDFLRDSKNKQELFAFLTDKIAMTTCPDDKEIFITSGRSVIGAGCNHRMMECDHEEADTPIMVHLQDALENGSIVCQVRTVDTDVIVILIGKFHHLLTLNPDANIWVAFGTGKHFSFFHVNEICMALGENTSVALPVFHSFTGCDTTSAFYRKGKNVAWDAWKCYPAVTQAFTYMAMNPYARLETDTQHFKLLERFVVVLYDKTSNLESINEARRELFCQQNRPMENIPPTLDALLQHSKRAAFQAGIWTTSNLTIQESPTPEGWGWTRCGDNQRWVTVWITQPITSKACSELVKCGCKSNRGCGGRCACKRAHWKCTELCSCTCEKRVSTE</sequence>
<dbReference type="OrthoDB" id="5949854at2759"/>
<accession>A0A9Q1HIC7</accession>
<keyword evidence="2" id="KW-1185">Reference proteome</keyword>
<evidence type="ECO:0000313" key="1">
    <source>
        <dbReference type="EMBL" id="KAJ8047789.1"/>
    </source>
</evidence>
<dbReference type="EMBL" id="JAIZAY010000002">
    <property type="protein sequence ID" value="KAJ8047789.1"/>
    <property type="molecule type" value="Genomic_DNA"/>
</dbReference>
<dbReference type="PANTHER" id="PTHR47018">
    <property type="entry name" value="CXC DOMAIN-CONTAINING PROTEIN-RELATED"/>
    <property type="match status" value="1"/>
</dbReference>
<dbReference type="PANTHER" id="PTHR47018:SF2">
    <property type="entry name" value="TESMIN_TSO1-LIKE CXC DOMAIN-CONTAINING PROTEIN"/>
    <property type="match status" value="1"/>
</dbReference>
<dbReference type="AlphaFoldDB" id="A0A9Q1HIC7"/>
<organism evidence="1 2">
    <name type="scientific">Holothuria leucospilota</name>
    <name type="common">Black long sea cucumber</name>
    <name type="synonym">Mertensiothuria leucospilota</name>
    <dbReference type="NCBI Taxonomy" id="206669"/>
    <lineage>
        <taxon>Eukaryota</taxon>
        <taxon>Metazoa</taxon>
        <taxon>Echinodermata</taxon>
        <taxon>Eleutherozoa</taxon>
        <taxon>Echinozoa</taxon>
        <taxon>Holothuroidea</taxon>
        <taxon>Aspidochirotacea</taxon>
        <taxon>Aspidochirotida</taxon>
        <taxon>Holothuriidae</taxon>
        <taxon>Holothuria</taxon>
    </lineage>
</organism>
<protein>
    <submittedName>
        <fullName evidence="1">Uncharacterized protein</fullName>
    </submittedName>
</protein>